<evidence type="ECO:0000256" key="2">
    <source>
        <dbReference type="ARBA" id="ARBA00022692"/>
    </source>
</evidence>
<organism evidence="6 7">
    <name type="scientific">Mycolicibacterium moriokaense</name>
    <dbReference type="NCBI Taxonomy" id="39691"/>
    <lineage>
        <taxon>Bacteria</taxon>
        <taxon>Bacillati</taxon>
        <taxon>Actinomycetota</taxon>
        <taxon>Actinomycetes</taxon>
        <taxon>Mycobacteriales</taxon>
        <taxon>Mycobacteriaceae</taxon>
        <taxon>Mycolicibacterium</taxon>
    </lineage>
</organism>
<accession>A0A318HC33</accession>
<evidence type="ECO:0000256" key="1">
    <source>
        <dbReference type="ARBA" id="ARBA00022475"/>
    </source>
</evidence>
<keyword evidence="7" id="KW-1185">Reference proteome</keyword>
<evidence type="ECO:0000256" key="3">
    <source>
        <dbReference type="ARBA" id="ARBA00022989"/>
    </source>
</evidence>
<dbReference type="Pfam" id="PF03699">
    <property type="entry name" value="UPF0182"/>
    <property type="match status" value="1"/>
</dbReference>
<dbReference type="PANTHER" id="PTHR39344">
    <property type="entry name" value="UPF0182 PROTEIN SLL1060"/>
    <property type="match status" value="1"/>
</dbReference>
<comment type="caution">
    <text evidence="6">The sequence shown here is derived from an EMBL/GenBank/DDBJ whole genome shotgun (WGS) entry which is preliminary data.</text>
</comment>
<keyword evidence="1" id="KW-1003">Cell membrane</keyword>
<keyword evidence="3 5" id="KW-1133">Transmembrane helix</keyword>
<dbReference type="Proteomes" id="UP000247781">
    <property type="component" value="Unassembled WGS sequence"/>
</dbReference>
<dbReference type="EMBL" id="QJJU01000034">
    <property type="protein sequence ID" value="PXX00404.1"/>
    <property type="molecule type" value="Genomic_DNA"/>
</dbReference>
<dbReference type="AlphaFoldDB" id="A0A318HC33"/>
<gene>
    <name evidence="6" type="ORF">C8E89_13456</name>
</gene>
<evidence type="ECO:0000313" key="7">
    <source>
        <dbReference type="Proteomes" id="UP000247781"/>
    </source>
</evidence>
<feature type="transmembrane region" description="Helical" evidence="5">
    <location>
        <begin position="60"/>
        <end position="81"/>
    </location>
</feature>
<reference evidence="6 7" key="2">
    <citation type="submission" date="2018-06" db="EMBL/GenBank/DDBJ databases">
        <title>Sequencing of bacterial isolates from soil warming experiment in Harvard Forest, Massachusetts, USA.</title>
        <authorList>
            <person name="Deangelis K.PhD."/>
        </authorList>
    </citation>
    <scope>NUCLEOTIDE SEQUENCE [LARGE SCALE GENOMIC DNA]</scope>
    <source>
        <strain evidence="6 7">GAS496</strain>
    </source>
</reference>
<keyword evidence="4 5" id="KW-0472">Membrane</keyword>
<proteinExistence type="predicted"/>
<evidence type="ECO:0000256" key="5">
    <source>
        <dbReference type="SAM" id="Phobius"/>
    </source>
</evidence>
<sequence length="85" mass="9519">MFPDKLPPLSRRARLLLLAAVGRIALLLVGPRLVDAYVNWLWFGEVSFRSVWVTVLLTRVAIFVAVALVLGGTVFLGTIYLSHRR</sequence>
<protein>
    <submittedName>
        <fullName evidence="6">Uncharacterized protein UPF0182</fullName>
    </submittedName>
</protein>
<dbReference type="InterPro" id="IPR005372">
    <property type="entry name" value="UPF0182"/>
</dbReference>
<evidence type="ECO:0000313" key="6">
    <source>
        <dbReference type="EMBL" id="PXX00404.1"/>
    </source>
</evidence>
<name>A0A318HC33_9MYCO</name>
<evidence type="ECO:0000256" key="4">
    <source>
        <dbReference type="ARBA" id="ARBA00023136"/>
    </source>
</evidence>
<dbReference type="PANTHER" id="PTHR39344:SF1">
    <property type="entry name" value="UPF0182 PROTEIN SLL1060"/>
    <property type="match status" value="1"/>
</dbReference>
<dbReference type="GO" id="GO:0005576">
    <property type="term" value="C:extracellular region"/>
    <property type="evidence" value="ECO:0007669"/>
    <property type="project" value="TreeGrafter"/>
</dbReference>
<dbReference type="GO" id="GO:0016020">
    <property type="term" value="C:membrane"/>
    <property type="evidence" value="ECO:0007669"/>
    <property type="project" value="InterPro"/>
</dbReference>
<reference evidence="7" key="1">
    <citation type="submission" date="2018-05" db="EMBL/GenBank/DDBJ databases">
        <authorList>
            <person name="Deangelis K."/>
            <person name="Huntemann M."/>
            <person name="Clum A."/>
            <person name="Pillay M."/>
            <person name="Palaniappan K."/>
            <person name="Varghese N."/>
            <person name="Mikhailova N."/>
            <person name="Stamatis D."/>
            <person name="Reddy T."/>
            <person name="Daum C."/>
            <person name="Shapiro N."/>
            <person name="Ivanova N."/>
            <person name="Kyrpides N."/>
            <person name="Woyke T."/>
        </authorList>
    </citation>
    <scope>NUCLEOTIDE SEQUENCE [LARGE SCALE GENOMIC DNA]</scope>
    <source>
        <strain evidence="7">GAS496</strain>
    </source>
</reference>
<keyword evidence="2 5" id="KW-0812">Transmembrane</keyword>